<reference evidence="2" key="1">
    <citation type="journal article" date="2019" name="Int. J. Syst. Evol. Microbiol.">
        <title>The Global Catalogue of Microorganisms (GCM) 10K type strain sequencing project: providing services to taxonomists for standard genome sequencing and annotation.</title>
        <authorList>
            <consortium name="The Broad Institute Genomics Platform"/>
            <consortium name="The Broad Institute Genome Sequencing Center for Infectious Disease"/>
            <person name="Wu L."/>
            <person name="Ma J."/>
        </authorList>
    </citation>
    <scope>NUCLEOTIDE SEQUENCE [LARGE SCALE GENOMIC DNA]</scope>
    <source>
        <strain evidence="2">NBRC 108728</strain>
    </source>
</reference>
<accession>A0ABN6Y8N1</accession>
<gene>
    <name evidence="1" type="ORF">GCM10025867_45620</name>
</gene>
<evidence type="ECO:0000313" key="2">
    <source>
        <dbReference type="Proteomes" id="UP001321486"/>
    </source>
</evidence>
<dbReference type="EMBL" id="AP027733">
    <property type="protein sequence ID" value="BDZ52321.1"/>
    <property type="molecule type" value="Genomic_DNA"/>
</dbReference>
<protein>
    <submittedName>
        <fullName evidence="1">Uncharacterized protein</fullName>
    </submittedName>
</protein>
<dbReference type="RefSeq" id="WP_286347215.1">
    <property type="nucleotide sequence ID" value="NZ_AP027733.1"/>
</dbReference>
<organism evidence="1 2">
    <name type="scientific">Frondihabitans sucicola</name>
    <dbReference type="NCBI Taxonomy" id="1268041"/>
    <lineage>
        <taxon>Bacteria</taxon>
        <taxon>Bacillati</taxon>
        <taxon>Actinomycetota</taxon>
        <taxon>Actinomycetes</taxon>
        <taxon>Micrococcales</taxon>
        <taxon>Microbacteriaceae</taxon>
        <taxon>Frondihabitans</taxon>
    </lineage>
</organism>
<evidence type="ECO:0000313" key="1">
    <source>
        <dbReference type="EMBL" id="BDZ52321.1"/>
    </source>
</evidence>
<geneLocation type="plasmid" evidence="1 2">
    <name>pNBRC108728a</name>
</geneLocation>
<proteinExistence type="predicted"/>
<sequence length="91" mass="10134">MRRGKCNRCELRKDVLLASHFGGGSFRRPGRFYRSSICEDCAIELKSMTTEGDGRHTISQWGIGSLETVIQQFADIRARDQAAAKAQGESL</sequence>
<dbReference type="Proteomes" id="UP001321486">
    <property type="component" value="Plasmid pNBRC108728a"/>
</dbReference>
<keyword evidence="2" id="KW-1185">Reference proteome</keyword>
<name>A0ABN6Y8N1_9MICO</name>
<keyword evidence="1" id="KW-0614">Plasmid</keyword>